<dbReference type="RefSeq" id="WP_182834934.1">
    <property type="nucleotide sequence ID" value="NZ_JACJFN010000004.1"/>
</dbReference>
<comment type="cofactor">
    <cofactor evidence="2">
        <name>FAD</name>
        <dbReference type="ChEBI" id="CHEBI:57692"/>
    </cofactor>
</comment>
<evidence type="ECO:0000259" key="24">
    <source>
        <dbReference type="PROSITE" id="PS01033"/>
    </source>
</evidence>
<evidence type="ECO:0000256" key="7">
    <source>
        <dbReference type="ARBA" id="ARBA00022575"/>
    </source>
</evidence>
<dbReference type="EMBL" id="JACJFN010000004">
    <property type="protein sequence ID" value="MBB1521003.1"/>
    <property type="molecule type" value="Genomic_DNA"/>
</dbReference>
<keyword evidence="15" id="KW-0408">Iron</keyword>
<dbReference type="GO" id="GO:0008941">
    <property type="term" value="F:nitric oxide dioxygenase NAD(P)H activity"/>
    <property type="evidence" value="ECO:0007669"/>
    <property type="project" value="UniProtKB-EC"/>
</dbReference>
<dbReference type="InterPro" id="IPR008333">
    <property type="entry name" value="Cbr1-like_FAD-bd_dom"/>
</dbReference>
<evidence type="ECO:0000256" key="6">
    <source>
        <dbReference type="ARBA" id="ARBA00014637"/>
    </source>
</evidence>
<accession>A0A7W4H4R8</accession>
<keyword evidence="9 23" id="KW-0561">Oxygen transport</keyword>
<dbReference type="InterPro" id="IPR009050">
    <property type="entry name" value="Globin-like_sf"/>
</dbReference>
<dbReference type="GO" id="GO:0046872">
    <property type="term" value="F:metal ion binding"/>
    <property type="evidence" value="ECO:0007669"/>
    <property type="project" value="UniProtKB-KW"/>
</dbReference>
<evidence type="ECO:0000256" key="11">
    <source>
        <dbReference type="ARBA" id="ARBA00022723"/>
    </source>
</evidence>
<dbReference type="AlphaFoldDB" id="A0A7W4H4R8"/>
<reference evidence="26 27" key="1">
    <citation type="submission" date="2020-08" db="EMBL/GenBank/DDBJ databases">
        <authorList>
            <person name="Kim C.M."/>
        </authorList>
    </citation>
    <scope>NUCLEOTIDE SEQUENCE [LARGE SCALE GENOMIC DNA]</scope>
    <source>
        <strain evidence="26 27">SR9</strain>
    </source>
</reference>
<dbReference type="InterPro" id="IPR039261">
    <property type="entry name" value="FNR_nucleotide-bd"/>
</dbReference>
<dbReference type="PROSITE" id="PS51384">
    <property type="entry name" value="FAD_FR"/>
    <property type="match status" value="1"/>
</dbReference>
<keyword evidence="14 26" id="KW-0560">Oxidoreductase</keyword>
<dbReference type="Pfam" id="PF00175">
    <property type="entry name" value="NAD_binding_1"/>
    <property type="match status" value="1"/>
</dbReference>
<evidence type="ECO:0000256" key="1">
    <source>
        <dbReference type="ARBA" id="ARBA00001970"/>
    </source>
</evidence>
<dbReference type="GO" id="GO:0020037">
    <property type="term" value="F:heme binding"/>
    <property type="evidence" value="ECO:0007669"/>
    <property type="project" value="InterPro"/>
</dbReference>
<evidence type="ECO:0000256" key="10">
    <source>
        <dbReference type="ARBA" id="ARBA00022630"/>
    </source>
</evidence>
<evidence type="ECO:0000256" key="13">
    <source>
        <dbReference type="ARBA" id="ARBA00022857"/>
    </source>
</evidence>
<evidence type="ECO:0000256" key="17">
    <source>
        <dbReference type="ARBA" id="ARBA00025094"/>
    </source>
</evidence>
<dbReference type="InterPro" id="IPR017938">
    <property type="entry name" value="Riboflavin_synthase-like_b-brl"/>
</dbReference>
<dbReference type="PRINTS" id="PR00409">
    <property type="entry name" value="PHDIOXRDTASE"/>
</dbReference>
<dbReference type="GO" id="GO:0046210">
    <property type="term" value="P:nitric oxide catabolic process"/>
    <property type="evidence" value="ECO:0007669"/>
    <property type="project" value="TreeGrafter"/>
</dbReference>
<dbReference type="PANTHER" id="PTHR43396">
    <property type="entry name" value="FLAVOHEMOPROTEIN"/>
    <property type="match status" value="1"/>
</dbReference>
<feature type="domain" description="FAD-binding FR-type" evidence="25">
    <location>
        <begin position="153"/>
        <end position="256"/>
    </location>
</feature>
<comment type="catalytic activity">
    <reaction evidence="21">
        <text>2 nitric oxide + NADH + 2 O2 = 2 nitrate + NAD(+) + H(+)</text>
        <dbReference type="Rhea" id="RHEA:19469"/>
        <dbReference type="ChEBI" id="CHEBI:15378"/>
        <dbReference type="ChEBI" id="CHEBI:15379"/>
        <dbReference type="ChEBI" id="CHEBI:16480"/>
        <dbReference type="ChEBI" id="CHEBI:17632"/>
        <dbReference type="ChEBI" id="CHEBI:57540"/>
        <dbReference type="ChEBI" id="CHEBI:57945"/>
        <dbReference type="EC" id="1.14.12.17"/>
    </reaction>
</comment>
<dbReference type="GO" id="GO:0009636">
    <property type="term" value="P:response to toxic substance"/>
    <property type="evidence" value="ECO:0007669"/>
    <property type="project" value="UniProtKB-KW"/>
</dbReference>
<dbReference type="GO" id="GO:0071500">
    <property type="term" value="P:cellular response to nitrosative stress"/>
    <property type="evidence" value="ECO:0007669"/>
    <property type="project" value="TreeGrafter"/>
</dbReference>
<feature type="domain" description="Globin" evidence="24">
    <location>
        <begin position="1"/>
        <end position="139"/>
    </location>
</feature>
<comment type="similarity">
    <text evidence="4">Belongs to the globin family. Two-domain flavohemoproteins subfamily.</text>
</comment>
<dbReference type="Pfam" id="PF00970">
    <property type="entry name" value="FAD_binding_6"/>
    <property type="match status" value="1"/>
</dbReference>
<name>A0A7W4H4R8_9GAMM</name>
<evidence type="ECO:0000256" key="18">
    <source>
        <dbReference type="ARBA" id="ARBA00030024"/>
    </source>
</evidence>
<sequence length="392" mass="43206">MITEQQIQLVKATAPLLKQTGETLTQHFYSIMLSEYPQVRPLFNQANQASGDQPRALANAVINYAMFIDRLDQITGVVKQVIHKHAALQILPEHYPIVGACLLRAIRDVLGEGVATDEVIAAWAAAYQQLADILIGAEEEIYRANQTAPGGWRGGRTFVVQRKQHESREICSFYLHPKDGGPVLKHACGQYLGIRLMVNGQDVRRNYSISNSPDGEHYRISVKREPGGVVSNYLHDQIEVGAELEIFPPAGEFGLDESTLPLVFITAGVGITPSISMVEKAKSSGRDITFIHFARNAAVHAFKDWLAQVSLTAPGMRSYVCYSEPEAGDQADATGVATGDLLRQWAPNLADSQVYFLGPKPFMKAVYALLRELRVPEEKINFEFFGPASALI</sequence>
<evidence type="ECO:0000256" key="14">
    <source>
        <dbReference type="ARBA" id="ARBA00023002"/>
    </source>
</evidence>
<comment type="function">
    <text evidence="17">Is involved in NO detoxification in an aerobic process, termed nitric oxide dioxygenase (NOD) reaction that utilizes O(2) and NAD(P)H to convert NO to nitrate, which protects the bacterium from various noxious nitrogen compounds. Therefore, plays a central role in the inducible response to nitrosative stress.</text>
</comment>
<evidence type="ECO:0000256" key="20">
    <source>
        <dbReference type="ARBA" id="ARBA00033187"/>
    </source>
</evidence>
<dbReference type="GO" id="GO:0005344">
    <property type="term" value="F:oxygen carrier activity"/>
    <property type="evidence" value="ECO:0007669"/>
    <property type="project" value="UniProtKB-KW"/>
</dbReference>
<evidence type="ECO:0000313" key="27">
    <source>
        <dbReference type="Proteomes" id="UP000581189"/>
    </source>
</evidence>
<evidence type="ECO:0000313" key="26">
    <source>
        <dbReference type="EMBL" id="MBB1521003.1"/>
    </source>
</evidence>
<dbReference type="GO" id="GO:0019825">
    <property type="term" value="F:oxygen binding"/>
    <property type="evidence" value="ECO:0007669"/>
    <property type="project" value="InterPro"/>
</dbReference>
<dbReference type="FunFam" id="2.40.30.10:FF:000034">
    <property type="entry name" value="Flavohemoprotein"/>
    <property type="match status" value="1"/>
</dbReference>
<comment type="caution">
    <text evidence="26">The sequence shown here is derived from an EMBL/GenBank/DDBJ whole genome shotgun (WGS) entry which is preliminary data.</text>
</comment>
<keyword evidence="23" id="KW-0813">Transport</keyword>
<keyword evidence="13" id="KW-0521">NADP</keyword>
<keyword evidence="27" id="KW-1185">Reference proteome</keyword>
<dbReference type="InterPro" id="IPR000971">
    <property type="entry name" value="Globin"/>
</dbReference>
<keyword evidence="8 23" id="KW-0349">Heme</keyword>
<dbReference type="SUPFAM" id="SSF63380">
    <property type="entry name" value="Riboflavin synthase domain-like"/>
    <property type="match status" value="1"/>
</dbReference>
<evidence type="ECO:0000256" key="15">
    <source>
        <dbReference type="ARBA" id="ARBA00023004"/>
    </source>
</evidence>
<dbReference type="Gene3D" id="1.10.490.10">
    <property type="entry name" value="Globins"/>
    <property type="match status" value="1"/>
</dbReference>
<evidence type="ECO:0000256" key="8">
    <source>
        <dbReference type="ARBA" id="ARBA00022617"/>
    </source>
</evidence>
<comment type="catalytic activity">
    <reaction evidence="22">
        <text>2 nitric oxide + NADPH + 2 O2 = 2 nitrate + NADP(+) + H(+)</text>
        <dbReference type="Rhea" id="RHEA:19465"/>
        <dbReference type="ChEBI" id="CHEBI:15378"/>
        <dbReference type="ChEBI" id="CHEBI:15379"/>
        <dbReference type="ChEBI" id="CHEBI:16480"/>
        <dbReference type="ChEBI" id="CHEBI:17632"/>
        <dbReference type="ChEBI" id="CHEBI:57783"/>
        <dbReference type="ChEBI" id="CHEBI:58349"/>
        <dbReference type="EC" id="1.14.12.17"/>
    </reaction>
</comment>
<evidence type="ECO:0000256" key="16">
    <source>
        <dbReference type="ARBA" id="ARBA00023027"/>
    </source>
</evidence>
<comment type="cofactor">
    <cofactor evidence="1">
        <name>heme b</name>
        <dbReference type="ChEBI" id="CHEBI:60344"/>
    </cofactor>
</comment>
<dbReference type="PROSITE" id="PS01033">
    <property type="entry name" value="GLOBIN"/>
    <property type="match status" value="1"/>
</dbReference>
<evidence type="ECO:0000256" key="2">
    <source>
        <dbReference type="ARBA" id="ARBA00001974"/>
    </source>
</evidence>
<evidence type="ECO:0000256" key="4">
    <source>
        <dbReference type="ARBA" id="ARBA00008414"/>
    </source>
</evidence>
<dbReference type="Gene3D" id="2.40.30.10">
    <property type="entry name" value="Translation factors"/>
    <property type="match status" value="1"/>
</dbReference>
<gene>
    <name evidence="26" type="primary">hmpA</name>
    <name evidence="26" type="ORF">H3H45_17305</name>
</gene>
<dbReference type="SUPFAM" id="SSF52343">
    <property type="entry name" value="Ferredoxin reductase-like, C-terminal NADP-linked domain"/>
    <property type="match status" value="1"/>
</dbReference>
<dbReference type="NCBIfam" id="NF009805">
    <property type="entry name" value="PRK13289.1"/>
    <property type="match status" value="1"/>
</dbReference>
<proteinExistence type="inferred from homology"/>
<keyword evidence="12" id="KW-0274">FAD</keyword>
<evidence type="ECO:0000256" key="21">
    <source>
        <dbReference type="ARBA" id="ARBA00048649"/>
    </source>
</evidence>
<organism evidence="26 27">
    <name type="scientific">Aquipseudomonas guryensis</name>
    <dbReference type="NCBI Taxonomy" id="2759165"/>
    <lineage>
        <taxon>Bacteria</taxon>
        <taxon>Pseudomonadati</taxon>
        <taxon>Pseudomonadota</taxon>
        <taxon>Gammaproteobacteria</taxon>
        <taxon>Pseudomonadales</taxon>
        <taxon>Pseudomonadaceae</taxon>
        <taxon>Aquipseudomonas</taxon>
    </lineage>
</organism>
<evidence type="ECO:0000256" key="22">
    <source>
        <dbReference type="ARBA" id="ARBA00049433"/>
    </source>
</evidence>
<dbReference type="InterPro" id="IPR012292">
    <property type="entry name" value="Globin/Proto"/>
</dbReference>
<evidence type="ECO:0000256" key="19">
    <source>
        <dbReference type="ARBA" id="ARBA00030929"/>
    </source>
</evidence>
<dbReference type="GO" id="GO:0071949">
    <property type="term" value="F:FAD binding"/>
    <property type="evidence" value="ECO:0007669"/>
    <property type="project" value="TreeGrafter"/>
</dbReference>
<evidence type="ECO:0000256" key="12">
    <source>
        <dbReference type="ARBA" id="ARBA00022827"/>
    </source>
</evidence>
<protein>
    <recommendedName>
        <fullName evidence="6">Flavohemoprotein</fullName>
        <ecNumber evidence="5">1.14.12.17</ecNumber>
    </recommendedName>
    <alternativeName>
        <fullName evidence="19">Flavohemoglobin</fullName>
    </alternativeName>
    <alternativeName>
        <fullName evidence="18">Hemoglobin-like protein</fullName>
    </alternativeName>
    <alternativeName>
        <fullName evidence="20">Nitric oxide dioxygenase</fullName>
    </alternativeName>
</protein>
<keyword evidence="7" id="KW-0216">Detoxification</keyword>
<dbReference type="Gene3D" id="3.40.50.80">
    <property type="entry name" value="Nucleotide-binding domain of ferredoxin-NADP reductase (FNR) module"/>
    <property type="match status" value="1"/>
</dbReference>
<evidence type="ECO:0000256" key="9">
    <source>
        <dbReference type="ARBA" id="ARBA00022621"/>
    </source>
</evidence>
<evidence type="ECO:0000256" key="23">
    <source>
        <dbReference type="RuleBase" id="RU000356"/>
    </source>
</evidence>
<evidence type="ECO:0000256" key="3">
    <source>
        <dbReference type="ARBA" id="ARBA00006401"/>
    </source>
</evidence>
<evidence type="ECO:0000259" key="25">
    <source>
        <dbReference type="PROSITE" id="PS51384"/>
    </source>
</evidence>
<dbReference type="InterPro" id="IPR017927">
    <property type="entry name" value="FAD-bd_FR_type"/>
</dbReference>
<evidence type="ECO:0000256" key="5">
    <source>
        <dbReference type="ARBA" id="ARBA00012229"/>
    </source>
</evidence>
<dbReference type="CDD" id="cd06184">
    <property type="entry name" value="flavohem_like_fad_nad_binding"/>
    <property type="match status" value="1"/>
</dbReference>
<keyword evidence="16" id="KW-0520">NAD</keyword>
<dbReference type="PANTHER" id="PTHR43396:SF3">
    <property type="entry name" value="FLAVOHEMOPROTEIN"/>
    <property type="match status" value="1"/>
</dbReference>
<comment type="similarity">
    <text evidence="3">In the C-terminal section; belongs to the flavoprotein pyridine nucleotide cytochrome reductase family.</text>
</comment>
<keyword evidence="11" id="KW-0479">Metal-binding</keyword>
<dbReference type="Pfam" id="PF00042">
    <property type="entry name" value="Globin"/>
    <property type="match status" value="1"/>
</dbReference>
<dbReference type="SUPFAM" id="SSF46458">
    <property type="entry name" value="Globin-like"/>
    <property type="match status" value="1"/>
</dbReference>
<dbReference type="InterPro" id="IPR001433">
    <property type="entry name" value="OxRdtase_FAD/NAD-bd"/>
</dbReference>
<dbReference type="EC" id="1.14.12.17" evidence="5"/>
<dbReference type="FunFam" id="1.10.490.10:FF:000003">
    <property type="entry name" value="Flavohemoprotein"/>
    <property type="match status" value="1"/>
</dbReference>
<keyword evidence="10" id="KW-0285">Flavoprotein</keyword>
<dbReference type="Proteomes" id="UP000581189">
    <property type="component" value="Unassembled WGS sequence"/>
</dbReference>